<organism evidence="1">
    <name type="scientific">Cladocopium goreaui</name>
    <dbReference type="NCBI Taxonomy" id="2562237"/>
    <lineage>
        <taxon>Eukaryota</taxon>
        <taxon>Sar</taxon>
        <taxon>Alveolata</taxon>
        <taxon>Dinophyceae</taxon>
        <taxon>Suessiales</taxon>
        <taxon>Symbiodiniaceae</taxon>
        <taxon>Cladocopium</taxon>
    </lineage>
</organism>
<accession>A0A9P1C9T6</accession>
<dbReference type="EMBL" id="CAMXCT010001180">
    <property type="protein sequence ID" value="CAI3987571.1"/>
    <property type="molecule type" value="Genomic_DNA"/>
</dbReference>
<evidence type="ECO:0000313" key="1">
    <source>
        <dbReference type="EMBL" id="CAI3987571.1"/>
    </source>
</evidence>
<dbReference type="Proteomes" id="UP001152797">
    <property type="component" value="Unassembled WGS sequence"/>
</dbReference>
<dbReference type="EMBL" id="CAMXCT030001180">
    <property type="protein sequence ID" value="CAL4774883.1"/>
    <property type="molecule type" value="Genomic_DNA"/>
</dbReference>
<dbReference type="AlphaFoldDB" id="A0A9P1C9T6"/>
<name>A0A9P1C9T6_9DINO</name>
<reference evidence="1" key="1">
    <citation type="submission" date="2022-10" db="EMBL/GenBank/DDBJ databases">
        <authorList>
            <person name="Chen Y."/>
            <person name="Dougan E. K."/>
            <person name="Chan C."/>
            <person name="Rhodes N."/>
            <person name="Thang M."/>
        </authorList>
    </citation>
    <scope>NUCLEOTIDE SEQUENCE</scope>
</reference>
<evidence type="ECO:0000313" key="2">
    <source>
        <dbReference type="EMBL" id="CAL1140946.1"/>
    </source>
</evidence>
<gene>
    <name evidence="1" type="ORF">C1SCF055_LOCUS14830</name>
</gene>
<sequence>MAHLPRFPCLGHRPTAMDDNATWRWRWVHRAFSSFGPSRSNFLHPAVGKSHLYHCEEQGPNGQFAKRFLSFYLGPFAKLNMEGQYGSHNVVRDAQTKEREEMSSLTRTIAICSGGFSHLLNKCSLGSLKAFSPHD</sequence>
<dbReference type="EMBL" id="CAMXCT020001180">
    <property type="protein sequence ID" value="CAL1140946.1"/>
    <property type="molecule type" value="Genomic_DNA"/>
</dbReference>
<proteinExistence type="predicted"/>
<evidence type="ECO:0000313" key="3">
    <source>
        <dbReference type="Proteomes" id="UP001152797"/>
    </source>
</evidence>
<reference evidence="2" key="2">
    <citation type="submission" date="2024-04" db="EMBL/GenBank/DDBJ databases">
        <authorList>
            <person name="Chen Y."/>
            <person name="Shah S."/>
            <person name="Dougan E. K."/>
            <person name="Thang M."/>
            <person name="Chan C."/>
        </authorList>
    </citation>
    <scope>NUCLEOTIDE SEQUENCE [LARGE SCALE GENOMIC DNA]</scope>
</reference>
<protein>
    <submittedName>
        <fullName evidence="1">Uncharacterized protein</fullName>
    </submittedName>
</protein>
<comment type="caution">
    <text evidence="1">The sequence shown here is derived from an EMBL/GenBank/DDBJ whole genome shotgun (WGS) entry which is preliminary data.</text>
</comment>
<keyword evidence="3" id="KW-1185">Reference proteome</keyword>